<evidence type="ECO:0000313" key="2">
    <source>
        <dbReference type="Proteomes" id="UP000004410"/>
    </source>
</evidence>
<name>A7B722_MEDG7</name>
<protein>
    <submittedName>
        <fullName evidence="1">Uncharacterized protein</fullName>
    </submittedName>
</protein>
<reference evidence="1 2" key="2">
    <citation type="submission" date="2007-06" db="EMBL/GenBank/DDBJ databases">
        <title>Draft genome sequence of Ruminococcus gnavus (ATCC 29149).</title>
        <authorList>
            <person name="Sudarsanam P."/>
            <person name="Ley R."/>
            <person name="Guruge J."/>
            <person name="Turnbaugh P.J."/>
            <person name="Mahowald M."/>
            <person name="Liep D."/>
            <person name="Gordon J."/>
        </authorList>
    </citation>
    <scope>NUCLEOTIDE SEQUENCE [LARGE SCALE GENOMIC DNA]</scope>
    <source>
        <strain evidence="1 2">ATCC 29149</strain>
    </source>
</reference>
<proteinExistence type="predicted"/>
<dbReference type="Proteomes" id="UP000004410">
    <property type="component" value="Unassembled WGS sequence"/>
</dbReference>
<dbReference type="AlphaFoldDB" id="A7B722"/>
<reference evidence="1 2" key="1">
    <citation type="submission" date="2007-04" db="EMBL/GenBank/DDBJ databases">
        <authorList>
            <person name="Fulton L."/>
            <person name="Clifton S."/>
            <person name="Fulton B."/>
            <person name="Xu J."/>
            <person name="Minx P."/>
            <person name="Pepin K.H."/>
            <person name="Johnson M."/>
            <person name="Thiruvilangam P."/>
            <person name="Bhonagiri V."/>
            <person name="Nash W.E."/>
            <person name="Mardis E.R."/>
            <person name="Wilson R.K."/>
        </authorList>
    </citation>
    <scope>NUCLEOTIDE SEQUENCE [LARGE SCALE GENOMIC DNA]</scope>
    <source>
        <strain evidence="1 2">ATCC 29149</strain>
    </source>
</reference>
<comment type="caution">
    <text evidence="1">The sequence shown here is derived from an EMBL/GenBank/DDBJ whole genome shotgun (WGS) entry which is preliminary data.</text>
</comment>
<evidence type="ECO:0000313" key="1">
    <source>
        <dbReference type="EMBL" id="EDN76284.1"/>
    </source>
</evidence>
<dbReference type="PaxDb" id="411470-RUMGNA_03387"/>
<organism evidence="1 2">
    <name type="scientific">Mediterraneibacter gnavus (strain ATCC 29149 / DSM 114966 / JCM 6515 / VPI C7-9)</name>
    <name type="common">Ruminococcus gnavus</name>
    <dbReference type="NCBI Taxonomy" id="411470"/>
    <lineage>
        <taxon>Bacteria</taxon>
        <taxon>Bacillati</taxon>
        <taxon>Bacillota</taxon>
        <taxon>Clostridia</taxon>
        <taxon>Lachnospirales</taxon>
        <taxon>Lachnospiraceae</taxon>
        <taxon>Mediterraneibacter</taxon>
    </lineage>
</organism>
<dbReference type="EMBL" id="AAYG02000031">
    <property type="protein sequence ID" value="EDN76284.1"/>
    <property type="molecule type" value="Genomic_DNA"/>
</dbReference>
<accession>A7B722</accession>
<gene>
    <name evidence="1" type="ORF">RUMGNA_03387</name>
</gene>
<sequence>MSIRNHSIIIKNETQAVSWKKQLTERKRYAMLSKLKK</sequence>